<dbReference type="OrthoDB" id="27539at10239"/>
<gene>
    <name evidence="1" type="ORF">PSSM4_045.1</name>
</gene>
<proteinExistence type="predicted"/>
<sequence length="56" mass="6497">MHNILSINQMASFNDNTFTSADTDDLQNEYFECLIECTTDNTHPSQCKRICSEMFQ</sequence>
<name>E2PTY9_BPPRS</name>
<evidence type="ECO:0000313" key="2">
    <source>
        <dbReference type="Proteomes" id="UP000000915"/>
    </source>
</evidence>
<dbReference type="RefSeq" id="YP_004030763.1">
    <property type="nucleotide sequence ID" value="NC_006884.2"/>
</dbReference>
<dbReference type="EMBL" id="AY940168">
    <property type="protein sequence ID" value="ADK66285.1"/>
    <property type="molecule type" value="Genomic_DNA"/>
</dbReference>
<reference evidence="1 2" key="1">
    <citation type="journal article" date="2005" name="PLoS Biol.">
        <title>Three Prochlorococcus cyanophage genomes: signature features and ecological interpretations.</title>
        <authorList>
            <person name="Sullivan M.B."/>
            <person name="Coleman M.L."/>
            <person name="Weigele P."/>
            <person name="Rohwer F."/>
            <person name="Chisholm S.W."/>
        </authorList>
    </citation>
    <scope>NUCLEOTIDE SEQUENCE</scope>
</reference>
<evidence type="ECO:0000313" key="1">
    <source>
        <dbReference type="EMBL" id="ADK66285.1"/>
    </source>
</evidence>
<dbReference type="KEGG" id="vg:10021824"/>
<accession>E2PTY9</accession>
<keyword evidence="2" id="KW-1185">Reference proteome</keyword>
<organismHost>
    <name type="scientific">Prochlorococcus</name>
    <dbReference type="NCBI Taxonomy" id="1218"/>
</organismHost>
<dbReference type="GeneID" id="10021824"/>
<organism evidence="1 2">
    <name type="scientific">Prochlorococcus phage P-SSM4</name>
    <dbReference type="NCBI Taxonomy" id="268747"/>
    <lineage>
        <taxon>Viruses</taxon>
        <taxon>Duplodnaviria</taxon>
        <taxon>Heunggongvirae</taxon>
        <taxon>Uroviricota</taxon>
        <taxon>Caudoviricetes</taxon>
        <taxon>Pantevenvirales</taxon>
        <taxon>Kyanoviridae</taxon>
        <taxon>Ronodorvirus</taxon>
        <taxon>Ronodorvirus ssm4</taxon>
    </lineage>
</organism>
<reference evidence="1 2" key="2">
    <citation type="journal article" date="2010" name="Environ. Microbiol.">
        <title>Genomic analysis of oceanic cyanobacterial myoviruses compared with T4-like myoviruses from diverse hosts and environments.</title>
        <authorList>
            <person name="Sullivan M.B."/>
            <person name="Huang K.H."/>
            <person name="Ignacio-Espinoza J.C."/>
            <person name="Berlin A.M."/>
            <person name="Kelly L."/>
            <person name="Weigele P.R."/>
            <person name="DeFrancesco A.S."/>
            <person name="Kern S.E."/>
            <person name="Thompson L.R."/>
            <person name="Young S."/>
            <person name="Yandava C."/>
            <person name="Fu R."/>
            <person name="Krastins B."/>
            <person name="Chase M."/>
            <person name="Sarracino D."/>
            <person name="Osburne M.S."/>
            <person name="Henn M.R."/>
            <person name="Chisholm S.W."/>
        </authorList>
    </citation>
    <scope>NUCLEOTIDE SEQUENCE [LARGE SCALE GENOMIC DNA]</scope>
</reference>
<dbReference type="Proteomes" id="UP000000915">
    <property type="component" value="Segment"/>
</dbReference>
<protein>
    <submittedName>
        <fullName evidence="1">Uncharacterized protein</fullName>
    </submittedName>
</protein>